<dbReference type="AlphaFoldDB" id="A0A5A7S6W1"/>
<evidence type="ECO:0000313" key="2">
    <source>
        <dbReference type="Proteomes" id="UP000322244"/>
    </source>
</evidence>
<proteinExistence type="predicted"/>
<dbReference type="EMBL" id="VLNY01000008">
    <property type="protein sequence ID" value="KAA0021616.1"/>
    <property type="molecule type" value="Genomic_DNA"/>
</dbReference>
<evidence type="ECO:0000313" key="1">
    <source>
        <dbReference type="EMBL" id="KAA0021616.1"/>
    </source>
</evidence>
<dbReference type="RefSeq" id="WP_149431483.1">
    <property type="nucleotide sequence ID" value="NZ_VLNY01000008.1"/>
</dbReference>
<reference evidence="1 2" key="1">
    <citation type="submission" date="2019-07" db="EMBL/GenBank/DDBJ databases">
        <title>Rhodococcus cavernicolus sp. nov., isolated from a cave.</title>
        <authorList>
            <person name="Lee S.D."/>
        </authorList>
    </citation>
    <scope>NUCLEOTIDE SEQUENCE [LARGE SCALE GENOMIC DNA]</scope>
    <source>
        <strain evidence="1 2">C1-24</strain>
    </source>
</reference>
<name>A0A5A7S6W1_9NOCA</name>
<keyword evidence="2" id="KW-1185">Reference proteome</keyword>
<accession>A0A5A7S6W1</accession>
<sequence length="75" mass="8061">MTHSSGFGATDRVLELQQAGELNGLGEPKGLEVLVNHIASFVLFNVKSKTDPTDKGHAFSYSEAKAYILAQPDRG</sequence>
<comment type="caution">
    <text evidence="1">The sequence shown here is derived from an EMBL/GenBank/DDBJ whole genome shotgun (WGS) entry which is preliminary data.</text>
</comment>
<dbReference type="Proteomes" id="UP000322244">
    <property type="component" value="Unassembled WGS sequence"/>
</dbReference>
<organism evidence="1 2">
    <name type="scientific">Antrihabitans cavernicola</name>
    <dbReference type="NCBI Taxonomy" id="2495913"/>
    <lineage>
        <taxon>Bacteria</taxon>
        <taxon>Bacillati</taxon>
        <taxon>Actinomycetota</taxon>
        <taxon>Actinomycetes</taxon>
        <taxon>Mycobacteriales</taxon>
        <taxon>Nocardiaceae</taxon>
        <taxon>Antrihabitans</taxon>
    </lineage>
</organism>
<gene>
    <name evidence="1" type="ORF">FOY51_17105</name>
</gene>
<protein>
    <submittedName>
        <fullName evidence="1">Uncharacterized protein</fullName>
    </submittedName>
</protein>